<accession>A0A2M4B467</accession>
<name>A0A2M4B467_9DIPT</name>
<keyword evidence="1" id="KW-0732">Signal</keyword>
<evidence type="ECO:0000256" key="1">
    <source>
        <dbReference type="SAM" id="SignalP"/>
    </source>
</evidence>
<feature type="chain" id="PRO_5014785676" evidence="1">
    <location>
        <begin position="24"/>
        <end position="70"/>
    </location>
</feature>
<sequence>MRLTSTIMVMELMLIFLLRSGLQLSPNGRRGSTTAPQHVHIVVLVLNGRWWQYTATGRTSTTTATSTTAI</sequence>
<proteinExistence type="predicted"/>
<organism evidence="2">
    <name type="scientific">Anopheles triannulatus</name>
    <dbReference type="NCBI Taxonomy" id="58253"/>
    <lineage>
        <taxon>Eukaryota</taxon>
        <taxon>Metazoa</taxon>
        <taxon>Ecdysozoa</taxon>
        <taxon>Arthropoda</taxon>
        <taxon>Hexapoda</taxon>
        <taxon>Insecta</taxon>
        <taxon>Pterygota</taxon>
        <taxon>Neoptera</taxon>
        <taxon>Endopterygota</taxon>
        <taxon>Diptera</taxon>
        <taxon>Nematocera</taxon>
        <taxon>Culicoidea</taxon>
        <taxon>Culicidae</taxon>
        <taxon>Anophelinae</taxon>
        <taxon>Anopheles</taxon>
    </lineage>
</organism>
<dbReference type="EMBL" id="GGFK01014524">
    <property type="protein sequence ID" value="MBW47845.1"/>
    <property type="molecule type" value="Transcribed_RNA"/>
</dbReference>
<evidence type="ECO:0000313" key="2">
    <source>
        <dbReference type="EMBL" id="MBW47845.1"/>
    </source>
</evidence>
<feature type="signal peptide" evidence="1">
    <location>
        <begin position="1"/>
        <end position="23"/>
    </location>
</feature>
<reference evidence="2" key="1">
    <citation type="submission" date="2018-01" db="EMBL/GenBank/DDBJ databases">
        <title>An insight into the sialome of Amazonian anophelines.</title>
        <authorList>
            <person name="Ribeiro J.M."/>
            <person name="Scarpassa V."/>
            <person name="Calvo E."/>
        </authorList>
    </citation>
    <scope>NUCLEOTIDE SEQUENCE</scope>
    <source>
        <tissue evidence="2">Salivary glands</tissue>
    </source>
</reference>
<dbReference type="AlphaFoldDB" id="A0A2M4B467"/>
<protein>
    <submittedName>
        <fullName evidence="2">Putative secreted protein</fullName>
    </submittedName>
</protein>